<dbReference type="GO" id="GO:0043171">
    <property type="term" value="P:peptide catabolic process"/>
    <property type="evidence" value="ECO:0007669"/>
    <property type="project" value="TreeGrafter"/>
</dbReference>
<dbReference type="Proteomes" id="UP000275749">
    <property type="component" value="Unassembled WGS sequence"/>
</dbReference>
<dbReference type="InterPro" id="IPR050344">
    <property type="entry name" value="Peptidase_M1_aminopeptidases"/>
</dbReference>
<keyword evidence="9" id="KW-0378">Hydrolase</keyword>
<evidence type="ECO:0000256" key="6">
    <source>
        <dbReference type="ARBA" id="ARBA00022438"/>
    </source>
</evidence>
<feature type="domain" description="ERAP1-like C-terminal" evidence="15">
    <location>
        <begin position="551"/>
        <end position="859"/>
    </location>
</feature>
<accession>A0A3N1ZTH6</accession>
<proteinExistence type="inferred from homology"/>
<dbReference type="GO" id="GO:0005737">
    <property type="term" value="C:cytoplasm"/>
    <property type="evidence" value="ECO:0007669"/>
    <property type="project" value="TreeGrafter"/>
</dbReference>
<evidence type="ECO:0000256" key="1">
    <source>
        <dbReference type="ARBA" id="ARBA00000098"/>
    </source>
</evidence>
<sequence length="869" mass="95054">MGGLPPPTGGVWLAGVSTGNISRAEARVRSTGITVESYHSTIDVRRATDQSHDTFGVHCVIVLDTSLDSTTLDFLDAIVHRVVVNGEVQAVDYDGARFPVQLTPGRNVVEVSAAGRYSRSGQGLHRFLDPVDQQTYLYTQYEPADARRVFPNFEQPDLKAVHHITVLAPEGWQVRSNQPRVAGGPIKGDDDQFDGVRHAFGPTPPLSTYLTCIIAGPWHEQTSSWTSDDGLEVPLGALCRQSLAPHFDAEKIFEVTRQGMDFYHRAFGFPYPWGKYDQVFVPEYNLGAMENPGLVTFTEAYIHRSAATRAQYQGRANTILHEMAHMWFGDLVTPQWWDDLWLKESFAEFMGAHVSVQATEFTDAWVAFAGRRKAWAYAQDQLPTTHPIVADIADVEAAKQNFDGITYAKGAAVLKQLVAHVGVDAFFAGARAYFQQHAFSSATLADLLASLQEASGRDLDEWAACWLQTAGPDTLTPVIETADGRITRLAIRQESLDARDGTVVGRPHTLAVGLYRVVDGMLRRTDRLEVDLAGGPSTDLPQAVGLSAPDLVLVNDEDLTYAKVVLDPASLETVRAHLSGVDDALARALVWAALWNMTRDAVLPARDYLAIAMDHALAETDAATLTDVLARVDSCLNLYLPPEAREEAAGPVAERIWQELVAARPGSDAQVVLARSIARLGLRVDILSPRITTLLDGSLVLDGLELGPELRWMFARALTAQQIWGMAELDEELRRDPSADGVTARLEALASRPSAEVKAQVWQDLHTPDALSNDHVDALVSGFGTPGQEELAAPAAGGYFEWLTEVWQQHSIEIAQRLVGGLFPKTADGREGAQRWLDQTDDAPAALRRMVVEGADDAARIQRVLAFNS</sequence>
<feature type="domain" description="Peptidase M1 membrane alanine aminopeptidase" evidence="14">
    <location>
        <begin position="253"/>
        <end position="466"/>
    </location>
</feature>
<dbReference type="InterPro" id="IPR001930">
    <property type="entry name" value="Peptidase_M1"/>
</dbReference>
<dbReference type="InterPro" id="IPR012778">
    <property type="entry name" value="Pept_M1_aminopeptidase"/>
</dbReference>
<dbReference type="GO" id="GO:0006508">
    <property type="term" value="P:proteolysis"/>
    <property type="evidence" value="ECO:0007669"/>
    <property type="project" value="UniProtKB-KW"/>
</dbReference>
<evidence type="ECO:0000256" key="12">
    <source>
        <dbReference type="ARBA" id="ARBA00029811"/>
    </source>
</evidence>
<dbReference type="NCBIfam" id="TIGR02412">
    <property type="entry name" value="pepN_strep_liv"/>
    <property type="match status" value="1"/>
</dbReference>
<dbReference type="Pfam" id="PF17900">
    <property type="entry name" value="Peptidase_M1_N"/>
    <property type="match status" value="1"/>
</dbReference>
<dbReference type="PANTHER" id="PTHR11533:SF174">
    <property type="entry name" value="PUROMYCIN-SENSITIVE AMINOPEPTIDASE-RELATED"/>
    <property type="match status" value="1"/>
</dbReference>
<dbReference type="GO" id="GO:0008270">
    <property type="term" value="F:zinc ion binding"/>
    <property type="evidence" value="ECO:0007669"/>
    <property type="project" value="InterPro"/>
</dbReference>
<evidence type="ECO:0000313" key="18">
    <source>
        <dbReference type="Proteomes" id="UP000275749"/>
    </source>
</evidence>
<keyword evidence="6 17" id="KW-0031">Aminopeptidase</keyword>
<dbReference type="InterPro" id="IPR042097">
    <property type="entry name" value="Aminopeptidase_N-like_N_sf"/>
</dbReference>
<evidence type="ECO:0000256" key="4">
    <source>
        <dbReference type="ARBA" id="ARBA00012564"/>
    </source>
</evidence>
<dbReference type="FunFam" id="1.10.390.10:FF:000004">
    <property type="entry name" value="Aminopeptidase N"/>
    <property type="match status" value="1"/>
</dbReference>
<dbReference type="GO" id="GO:0005615">
    <property type="term" value="C:extracellular space"/>
    <property type="evidence" value="ECO:0007669"/>
    <property type="project" value="TreeGrafter"/>
</dbReference>
<dbReference type="InterPro" id="IPR024571">
    <property type="entry name" value="ERAP1-like_C_dom"/>
</dbReference>
<comment type="caution">
    <text evidence="17">The sequence shown here is derived from an EMBL/GenBank/DDBJ whole genome shotgun (WGS) entry which is preliminary data.</text>
</comment>
<dbReference type="PRINTS" id="PR00756">
    <property type="entry name" value="ALADIPTASE"/>
</dbReference>
<reference evidence="17 18" key="1">
    <citation type="submission" date="2018-11" db="EMBL/GenBank/DDBJ databases">
        <title>Sequencing the genomes of 1000 actinobacteria strains.</title>
        <authorList>
            <person name="Klenk H.-P."/>
        </authorList>
    </citation>
    <scope>NUCLEOTIDE SEQUENCE [LARGE SCALE GENOMIC DNA]</scope>
    <source>
        <strain evidence="17 18">DSM 10546</strain>
    </source>
</reference>
<dbReference type="Pfam" id="PF11838">
    <property type="entry name" value="ERAP1_C"/>
    <property type="match status" value="1"/>
</dbReference>
<dbReference type="SUPFAM" id="SSF55486">
    <property type="entry name" value="Metalloproteases ('zincins'), catalytic domain"/>
    <property type="match status" value="1"/>
</dbReference>
<evidence type="ECO:0000256" key="8">
    <source>
        <dbReference type="ARBA" id="ARBA00022723"/>
    </source>
</evidence>
<dbReference type="EC" id="3.4.11.2" evidence="4"/>
<dbReference type="Gene3D" id="1.10.390.10">
    <property type="entry name" value="Neutral Protease Domain 2"/>
    <property type="match status" value="1"/>
</dbReference>
<evidence type="ECO:0000256" key="3">
    <source>
        <dbReference type="ARBA" id="ARBA00010136"/>
    </source>
</evidence>
<dbReference type="PANTHER" id="PTHR11533">
    <property type="entry name" value="PROTEASE M1 ZINC METALLOPROTEASE"/>
    <property type="match status" value="1"/>
</dbReference>
<evidence type="ECO:0000256" key="5">
    <source>
        <dbReference type="ARBA" id="ARBA00015611"/>
    </source>
</evidence>
<protein>
    <recommendedName>
        <fullName evidence="5">Aminopeptidase N</fullName>
        <ecNumber evidence="4">3.4.11.2</ecNumber>
    </recommendedName>
    <alternativeName>
        <fullName evidence="12">Alanine aminopeptidase</fullName>
    </alternativeName>
    <alternativeName>
        <fullName evidence="13">Lysyl aminopeptidase</fullName>
    </alternativeName>
</protein>
<dbReference type="InterPro" id="IPR027268">
    <property type="entry name" value="Peptidase_M4/M1_CTD_sf"/>
</dbReference>
<dbReference type="Gene3D" id="2.60.40.1730">
    <property type="entry name" value="tricorn interacting facor f3 domain"/>
    <property type="match status" value="1"/>
</dbReference>
<dbReference type="CDD" id="cd09602">
    <property type="entry name" value="M1_APN"/>
    <property type="match status" value="1"/>
</dbReference>
<dbReference type="InterPro" id="IPR014782">
    <property type="entry name" value="Peptidase_M1_dom"/>
</dbReference>
<evidence type="ECO:0000313" key="17">
    <source>
        <dbReference type="EMBL" id="ROR54161.1"/>
    </source>
</evidence>
<dbReference type="GO" id="GO:0070006">
    <property type="term" value="F:metalloaminopeptidase activity"/>
    <property type="evidence" value="ECO:0007669"/>
    <property type="project" value="TreeGrafter"/>
</dbReference>
<evidence type="ECO:0000256" key="10">
    <source>
        <dbReference type="ARBA" id="ARBA00022833"/>
    </source>
</evidence>
<name>A0A3N1ZTH6_9ACTN</name>
<keyword evidence="7" id="KW-0645">Protease</keyword>
<organism evidence="17 18">
    <name type="scientific">Luteococcus japonicus</name>
    <dbReference type="NCBI Taxonomy" id="33984"/>
    <lineage>
        <taxon>Bacteria</taxon>
        <taxon>Bacillati</taxon>
        <taxon>Actinomycetota</taxon>
        <taxon>Actinomycetes</taxon>
        <taxon>Propionibacteriales</taxon>
        <taxon>Propionibacteriaceae</taxon>
        <taxon>Luteococcus</taxon>
    </lineage>
</organism>
<comment type="catalytic activity">
    <reaction evidence="1">
        <text>Release of an N-terminal amino acid, Xaa-|-Yaa- from a peptide, amide or arylamide. Xaa is preferably Ala, but may be most amino acids including Pro (slow action). When a terminal hydrophobic residue is followed by a prolyl residue, the two may be released as an intact Xaa-Pro dipeptide.</text>
        <dbReference type="EC" id="3.4.11.2"/>
    </reaction>
</comment>
<dbReference type="GO" id="GO:0042277">
    <property type="term" value="F:peptide binding"/>
    <property type="evidence" value="ECO:0007669"/>
    <property type="project" value="TreeGrafter"/>
</dbReference>
<evidence type="ECO:0000259" key="16">
    <source>
        <dbReference type="Pfam" id="PF17900"/>
    </source>
</evidence>
<dbReference type="AlphaFoldDB" id="A0A3N1ZTH6"/>
<evidence type="ECO:0000256" key="7">
    <source>
        <dbReference type="ARBA" id="ARBA00022670"/>
    </source>
</evidence>
<comment type="similarity">
    <text evidence="3">Belongs to the peptidase M1 family.</text>
</comment>
<dbReference type="InterPro" id="IPR045357">
    <property type="entry name" value="Aminopeptidase_N-like_N"/>
</dbReference>
<evidence type="ECO:0000256" key="9">
    <source>
        <dbReference type="ARBA" id="ARBA00022801"/>
    </source>
</evidence>
<evidence type="ECO:0000256" key="11">
    <source>
        <dbReference type="ARBA" id="ARBA00023049"/>
    </source>
</evidence>
<feature type="domain" description="Aminopeptidase N-like N-terminal" evidence="16">
    <location>
        <begin position="114"/>
        <end position="210"/>
    </location>
</feature>
<evidence type="ECO:0000256" key="13">
    <source>
        <dbReference type="ARBA" id="ARBA00031533"/>
    </source>
</evidence>
<evidence type="ECO:0000259" key="14">
    <source>
        <dbReference type="Pfam" id="PF01433"/>
    </source>
</evidence>
<comment type="cofactor">
    <cofactor evidence="2">
        <name>Zn(2+)</name>
        <dbReference type="ChEBI" id="CHEBI:29105"/>
    </cofactor>
</comment>
<dbReference type="GO" id="GO:0016285">
    <property type="term" value="F:alanyl aminopeptidase activity"/>
    <property type="evidence" value="ECO:0007669"/>
    <property type="project" value="UniProtKB-EC"/>
</dbReference>
<evidence type="ECO:0000259" key="15">
    <source>
        <dbReference type="Pfam" id="PF11838"/>
    </source>
</evidence>
<dbReference type="GO" id="GO:0016020">
    <property type="term" value="C:membrane"/>
    <property type="evidence" value="ECO:0007669"/>
    <property type="project" value="TreeGrafter"/>
</dbReference>
<gene>
    <name evidence="17" type="ORF">EDD41_1352</name>
</gene>
<dbReference type="SUPFAM" id="SSF63737">
    <property type="entry name" value="Leukotriene A4 hydrolase N-terminal domain"/>
    <property type="match status" value="1"/>
</dbReference>
<keyword evidence="11" id="KW-0482">Metalloprotease</keyword>
<dbReference type="Pfam" id="PF01433">
    <property type="entry name" value="Peptidase_M1"/>
    <property type="match status" value="1"/>
</dbReference>
<evidence type="ECO:0000256" key="2">
    <source>
        <dbReference type="ARBA" id="ARBA00001947"/>
    </source>
</evidence>
<dbReference type="EMBL" id="RKHG01000001">
    <property type="protein sequence ID" value="ROR54161.1"/>
    <property type="molecule type" value="Genomic_DNA"/>
</dbReference>
<keyword evidence="8" id="KW-0479">Metal-binding</keyword>
<keyword evidence="10" id="KW-0862">Zinc</keyword>